<name>A0A4Y7RJZ8_9FIRM</name>
<keyword evidence="2" id="KW-1185">Reference proteome</keyword>
<dbReference type="EMBL" id="QFFZ01000058">
    <property type="protein sequence ID" value="TEB09131.1"/>
    <property type="molecule type" value="Genomic_DNA"/>
</dbReference>
<gene>
    <name evidence="1" type="ORF">Pmgp_03352</name>
</gene>
<proteinExistence type="predicted"/>
<evidence type="ECO:0000313" key="1">
    <source>
        <dbReference type="EMBL" id="TEB09131.1"/>
    </source>
</evidence>
<dbReference type="RefSeq" id="WP_134215428.1">
    <property type="nucleotide sequence ID" value="NZ_QFFZ01000058.1"/>
</dbReference>
<dbReference type="Proteomes" id="UP000297597">
    <property type="component" value="Unassembled WGS sequence"/>
</dbReference>
<protein>
    <submittedName>
        <fullName evidence="1">Uncharacterized protein</fullName>
    </submittedName>
</protein>
<dbReference type="OrthoDB" id="1629754at2"/>
<accession>A0A4Y7RJZ8</accession>
<dbReference type="AlphaFoldDB" id="A0A4Y7RJZ8"/>
<sequence>MGFGDYFYYLAHRIFKRAPRENNDLDKFTRGIGSVYDRAKEAIFKLREQALIITASGKALDQHGRDRNMPRFPGESDDKYRLRLLKAFSYYEQLGTKEHMLEVLRGLGYKDCDIDELYLTDPERWAEFIIRITDPFIELDCKLIRYTANKLKPAHTKMASITQEGTWGINLLPAFRQVPVPYPLCNIEQTAALAGIGLHLQLPLGSVAKLVSWEYSPCGTVQTAGQPGQGCFATLNAGANVVTKAWEYDLAGEAMPAGDKGYPLAGGMSLEMFFTPVSWGYEMCGQITARSDVA</sequence>
<comment type="caution">
    <text evidence="1">The sequence shown here is derived from an EMBL/GenBank/DDBJ whole genome shotgun (WGS) entry which is preliminary data.</text>
</comment>
<reference evidence="1 2" key="1">
    <citation type="journal article" date="2018" name="Environ. Microbiol.">
        <title>Novel energy conservation strategies and behaviour of Pelotomaculum schinkii driving syntrophic propionate catabolism.</title>
        <authorList>
            <person name="Hidalgo-Ahumada C.A.P."/>
            <person name="Nobu M.K."/>
            <person name="Narihiro T."/>
            <person name="Tamaki H."/>
            <person name="Liu W.T."/>
            <person name="Kamagata Y."/>
            <person name="Stams A.J.M."/>
            <person name="Imachi H."/>
            <person name="Sousa D.Z."/>
        </authorList>
    </citation>
    <scope>NUCLEOTIDE SEQUENCE [LARGE SCALE GENOMIC DNA]</scope>
    <source>
        <strain evidence="1 2">MGP</strain>
    </source>
</reference>
<organism evidence="1 2">
    <name type="scientific">Pelotomaculum propionicicum</name>
    <dbReference type="NCBI Taxonomy" id="258475"/>
    <lineage>
        <taxon>Bacteria</taxon>
        <taxon>Bacillati</taxon>
        <taxon>Bacillota</taxon>
        <taxon>Clostridia</taxon>
        <taxon>Eubacteriales</taxon>
        <taxon>Desulfotomaculaceae</taxon>
        <taxon>Pelotomaculum</taxon>
    </lineage>
</organism>
<evidence type="ECO:0000313" key="2">
    <source>
        <dbReference type="Proteomes" id="UP000297597"/>
    </source>
</evidence>